<dbReference type="Proteomes" id="UP000019102">
    <property type="component" value="Unassembled WGS sequence"/>
</dbReference>
<dbReference type="SUPFAM" id="SSF50800">
    <property type="entry name" value="PK beta-barrel domain-like"/>
    <property type="match status" value="1"/>
</dbReference>
<dbReference type="GO" id="GO:0030170">
    <property type="term" value="F:pyridoxal phosphate binding"/>
    <property type="evidence" value="ECO:0007669"/>
    <property type="project" value="InterPro"/>
</dbReference>
<dbReference type="AlphaFoldDB" id="W4VMR3"/>
<dbReference type="Pfam" id="PF03475">
    <property type="entry name" value="YiiM_3-alpha"/>
    <property type="match status" value="1"/>
</dbReference>
<reference evidence="2 3" key="1">
    <citation type="journal article" date="2014" name="Genome Announc.">
        <title>Draft Genome Sequence of the Boron-Tolerant and Moderately Halotolerant Bacterium Gracilibacillus boraciitolerans JCM 21714T.</title>
        <authorList>
            <person name="Ahmed I."/>
            <person name="Oshima K."/>
            <person name="Suda W."/>
            <person name="Kitamura K."/>
            <person name="Iida T."/>
            <person name="Ohmori Y."/>
            <person name="Fujiwara T."/>
            <person name="Hattori M."/>
            <person name="Ohkuma M."/>
        </authorList>
    </citation>
    <scope>NUCLEOTIDE SEQUENCE [LARGE SCALE GENOMIC DNA]</scope>
    <source>
        <strain evidence="2 3">JCM 21714</strain>
    </source>
</reference>
<keyword evidence="3" id="KW-1185">Reference proteome</keyword>
<dbReference type="GO" id="GO:0003824">
    <property type="term" value="F:catalytic activity"/>
    <property type="evidence" value="ECO:0007669"/>
    <property type="project" value="InterPro"/>
</dbReference>
<protein>
    <submittedName>
        <fullName evidence="2">Uncharacterized protein conserved in bacteria</fullName>
    </submittedName>
</protein>
<evidence type="ECO:0000313" key="3">
    <source>
        <dbReference type="Proteomes" id="UP000019102"/>
    </source>
</evidence>
<proteinExistence type="predicted"/>
<name>W4VMR3_9BACI</name>
<accession>W4VMR3</accession>
<dbReference type="EMBL" id="BAVS01000024">
    <property type="protein sequence ID" value="GAE94411.1"/>
    <property type="molecule type" value="Genomic_DNA"/>
</dbReference>
<dbReference type="Pfam" id="PF03473">
    <property type="entry name" value="MOSC"/>
    <property type="match status" value="1"/>
</dbReference>
<feature type="domain" description="MOSC" evidence="1">
    <location>
        <begin position="30"/>
        <end position="164"/>
    </location>
</feature>
<dbReference type="Gene3D" id="2.40.33.20">
    <property type="entry name" value="PK beta-barrel domain-like"/>
    <property type="match status" value="1"/>
</dbReference>
<dbReference type="InterPro" id="IPR052353">
    <property type="entry name" value="Benzoxazolinone_Detox_Enz"/>
</dbReference>
<dbReference type="PANTHER" id="PTHR30212">
    <property type="entry name" value="PROTEIN YIIM"/>
    <property type="match status" value="1"/>
</dbReference>
<gene>
    <name evidence="2" type="ORF">JCM21714_3566</name>
</gene>
<dbReference type="InterPro" id="IPR005163">
    <property type="entry name" value="Tri_helical_YiiM-like"/>
</dbReference>
<dbReference type="eggNOG" id="COG2258">
    <property type="taxonomic scope" value="Bacteria"/>
</dbReference>
<dbReference type="PANTHER" id="PTHR30212:SF4">
    <property type="entry name" value="MOSC DOMAIN-CONTAINING PROTEIN"/>
    <property type="match status" value="1"/>
</dbReference>
<dbReference type="InterPro" id="IPR011037">
    <property type="entry name" value="Pyrv_Knase-like_insert_dom_sf"/>
</dbReference>
<comment type="caution">
    <text evidence="2">The sequence shown here is derived from an EMBL/GenBank/DDBJ whole genome shotgun (WGS) entry which is preliminary data.</text>
</comment>
<organism evidence="2 3">
    <name type="scientific">Gracilibacillus boraciitolerans JCM 21714</name>
    <dbReference type="NCBI Taxonomy" id="1298598"/>
    <lineage>
        <taxon>Bacteria</taxon>
        <taxon>Bacillati</taxon>
        <taxon>Bacillota</taxon>
        <taxon>Bacilli</taxon>
        <taxon>Bacillales</taxon>
        <taxon>Bacillaceae</taxon>
        <taxon>Gracilibacillus</taxon>
    </lineage>
</organism>
<dbReference type="PROSITE" id="PS51340">
    <property type="entry name" value="MOSC"/>
    <property type="match status" value="1"/>
</dbReference>
<sequence length="215" mass="24876">MEYTIISLNVGKPAVYQLDGQNIETGFIKRPIDKPNYLTVTGFKDDGQADLKNHGGKEKALLMYPKEHYNFWNQRYQQQFPYPSFGENITIDGLTEREVYIGEIFQLGQAEIQVSQPRQPCYKIARTHGIKDMPAVVTDTGYGGYYFRVLKEGWVAPADTLKKLQEVQSHVSAFDIFHCLFHDQQNKKRMQEYLQLSGLASNVKARFQKRIDMLR</sequence>
<dbReference type="OrthoDB" id="9786134at2"/>
<dbReference type="GO" id="GO:0030151">
    <property type="term" value="F:molybdenum ion binding"/>
    <property type="evidence" value="ECO:0007669"/>
    <property type="project" value="InterPro"/>
</dbReference>
<dbReference type="STRING" id="1298598.JCM21714_3566"/>
<dbReference type="RefSeq" id="WP_035724952.1">
    <property type="nucleotide sequence ID" value="NZ_BAVS01000024.1"/>
</dbReference>
<evidence type="ECO:0000259" key="1">
    <source>
        <dbReference type="PROSITE" id="PS51340"/>
    </source>
</evidence>
<evidence type="ECO:0000313" key="2">
    <source>
        <dbReference type="EMBL" id="GAE94411.1"/>
    </source>
</evidence>
<dbReference type="InterPro" id="IPR005302">
    <property type="entry name" value="MoCF_Sase_C"/>
</dbReference>